<dbReference type="GO" id="GO:0006355">
    <property type="term" value="P:regulation of DNA-templated transcription"/>
    <property type="evidence" value="ECO:0007669"/>
    <property type="project" value="InterPro"/>
</dbReference>
<dbReference type="EMBL" id="SODD01000061">
    <property type="protein sequence ID" value="TDW09366.1"/>
    <property type="molecule type" value="Genomic_DNA"/>
</dbReference>
<dbReference type="Gene3D" id="1.10.10.10">
    <property type="entry name" value="Winged helix-like DNA-binding domain superfamily/Winged helix DNA-binding domain"/>
    <property type="match status" value="1"/>
</dbReference>
<comment type="caution">
    <text evidence="7">The sequence shown here is derived from an EMBL/GenBank/DDBJ whole genome shotgun (WGS) entry which is preliminary data.</text>
</comment>
<dbReference type="Pfam" id="PF08279">
    <property type="entry name" value="HTH_11"/>
    <property type="match status" value="1"/>
</dbReference>
<dbReference type="AlphaFoldDB" id="A0A4V3G689"/>
<dbReference type="InterPro" id="IPR007737">
    <property type="entry name" value="Mga_HTH"/>
</dbReference>
<dbReference type="PROSITE" id="PS51094">
    <property type="entry name" value="PTS_EIIA_TYPE_2"/>
    <property type="match status" value="1"/>
</dbReference>
<evidence type="ECO:0000256" key="1">
    <source>
        <dbReference type="ARBA" id="ARBA00022737"/>
    </source>
</evidence>
<evidence type="ECO:0000256" key="3">
    <source>
        <dbReference type="ARBA" id="ARBA00023159"/>
    </source>
</evidence>
<feature type="domain" description="PTS EIIA type-2" evidence="5">
    <location>
        <begin position="494"/>
        <end position="635"/>
    </location>
</feature>
<feature type="domain" description="PRD" evidence="6">
    <location>
        <begin position="178"/>
        <end position="291"/>
    </location>
</feature>
<keyword evidence="1" id="KW-0677">Repeat</keyword>
<reference evidence="7 8" key="1">
    <citation type="submission" date="2019-03" db="EMBL/GenBank/DDBJ databases">
        <title>Genomic Encyclopedia of Type Strains, Phase IV (KMG-IV): sequencing the most valuable type-strain genomes for metagenomic binning, comparative biology and taxonomic classification.</title>
        <authorList>
            <person name="Goeker M."/>
        </authorList>
    </citation>
    <scope>NUCLEOTIDE SEQUENCE [LARGE SCALE GENOMIC DNA]</scope>
    <source>
        <strain evidence="7 8">DSM 28867</strain>
    </source>
</reference>
<dbReference type="Pfam" id="PF00359">
    <property type="entry name" value="PTS_EIIA_2"/>
    <property type="match status" value="1"/>
</dbReference>
<gene>
    <name evidence="7" type="ORF">EDD63_1612</name>
</gene>
<dbReference type="PANTHER" id="PTHR30185:SF13">
    <property type="entry name" value="LICABCH OPERON REGULATOR-RELATED"/>
    <property type="match status" value="1"/>
</dbReference>
<dbReference type="InterPro" id="IPR036388">
    <property type="entry name" value="WH-like_DNA-bd_sf"/>
</dbReference>
<dbReference type="RefSeq" id="WP_134171327.1">
    <property type="nucleotide sequence ID" value="NZ_SODD01000061.1"/>
</dbReference>
<keyword evidence="8" id="KW-1185">Reference proteome</keyword>
<dbReference type="InterPro" id="IPR013196">
    <property type="entry name" value="HTH_11"/>
</dbReference>
<evidence type="ECO:0000259" key="5">
    <source>
        <dbReference type="PROSITE" id="PS51094"/>
    </source>
</evidence>
<dbReference type="InterPro" id="IPR011608">
    <property type="entry name" value="PRD"/>
</dbReference>
<accession>A0A4V3G689</accession>
<proteinExistence type="predicted"/>
<evidence type="ECO:0000256" key="2">
    <source>
        <dbReference type="ARBA" id="ARBA00023015"/>
    </source>
</evidence>
<sequence length="641" mass="74821">MLSNRQFKIMQQLANTNEYISSAALSELFKVSSRSIKNDMQTIRLFLESNYPNTHIQSVPSKGYIVIYDSKAEQDAFINICNDLQTLSHYEDEQLLRVKKIILLLFDHTYITKWKIIDRLYISESTFYSDLKEVEAVLSKYDLHVEQKKQFGYYIVGLEKDMRLCLIKENLYTLEEHEINQDRTVNIQNIARISEILSNILLENEYRTSDTLLENLVVHILITLSRIRSGNMIMEPSNYPDIKQLKEYAIAKQILEAFIVSSEHLQAAHLENEIIHLTTNLLGKSEYNKNTLISKETNEFIQYTLECILEKFAVDFTNDVDLKISLSMHLVPLLHRIRYGMQQKSKMAREIKVSFPLATDIASYFAHLLQNHYDLVVSDDEITFLSLYFNYSLDNLKVGEDAKNILIITTLRQSETILIRQKFMHWFKNQIQNLVFIRPNEAVEHLMDFDAIFTTDDFDDDAYSGAVVKINLFPNDEDYIRINHALYGFTSANAVLSKFRNELVYIGKAKSKDEVLQKLFHLAEKTFHLDDSFRQSVMDRESVGNTYYGSKISMPHPLAPTTDETFVAMALLENEIEWGENQNVQIIFMVSTEKNNPRAFQFWHYLSLFVSNDTYVKQLLENLTYQNFMRLLNEAIASEFK</sequence>
<dbReference type="SUPFAM" id="SSF63520">
    <property type="entry name" value="PTS-regulatory domain, PRD"/>
    <property type="match status" value="2"/>
</dbReference>
<dbReference type="Gene3D" id="1.10.1790.10">
    <property type="entry name" value="PRD domain"/>
    <property type="match status" value="2"/>
</dbReference>
<evidence type="ECO:0000313" key="7">
    <source>
        <dbReference type="EMBL" id="TDW09366.1"/>
    </source>
</evidence>
<dbReference type="Pfam" id="PF00874">
    <property type="entry name" value="PRD"/>
    <property type="match status" value="2"/>
</dbReference>
<dbReference type="InterPro" id="IPR002178">
    <property type="entry name" value="PTS_EIIA_type-2_dom"/>
</dbReference>
<name>A0A4V3G689_9FIRM</name>
<evidence type="ECO:0000259" key="6">
    <source>
        <dbReference type="PROSITE" id="PS51372"/>
    </source>
</evidence>
<keyword evidence="3" id="KW-0010">Activator</keyword>
<protein>
    <submittedName>
        <fullName evidence="7">BglG family transcriptional antiterminator</fullName>
    </submittedName>
</protein>
<organism evidence="7 8">
    <name type="scientific">Breznakia blatticola</name>
    <dbReference type="NCBI Taxonomy" id="1754012"/>
    <lineage>
        <taxon>Bacteria</taxon>
        <taxon>Bacillati</taxon>
        <taxon>Bacillota</taxon>
        <taxon>Erysipelotrichia</taxon>
        <taxon>Erysipelotrichales</taxon>
        <taxon>Erysipelotrichaceae</taxon>
        <taxon>Breznakia</taxon>
    </lineage>
</organism>
<dbReference type="InterPro" id="IPR016152">
    <property type="entry name" value="PTrfase/Anion_transptr"/>
</dbReference>
<feature type="domain" description="PRD" evidence="6">
    <location>
        <begin position="292"/>
        <end position="399"/>
    </location>
</feature>
<dbReference type="Proteomes" id="UP000294743">
    <property type="component" value="Unassembled WGS sequence"/>
</dbReference>
<dbReference type="Gene3D" id="3.40.930.10">
    <property type="entry name" value="Mannitol-specific EII, Chain A"/>
    <property type="match status" value="1"/>
</dbReference>
<dbReference type="InterPro" id="IPR036634">
    <property type="entry name" value="PRD_sf"/>
</dbReference>
<dbReference type="PANTHER" id="PTHR30185">
    <property type="entry name" value="CRYPTIC BETA-GLUCOSIDE BGL OPERON ANTITERMINATOR"/>
    <property type="match status" value="1"/>
</dbReference>
<evidence type="ECO:0000313" key="8">
    <source>
        <dbReference type="Proteomes" id="UP000294743"/>
    </source>
</evidence>
<keyword evidence="2" id="KW-0805">Transcription regulation</keyword>
<evidence type="ECO:0000256" key="4">
    <source>
        <dbReference type="ARBA" id="ARBA00023163"/>
    </source>
</evidence>
<dbReference type="Pfam" id="PF05043">
    <property type="entry name" value="Mga"/>
    <property type="match status" value="1"/>
</dbReference>
<dbReference type="InterPro" id="IPR050661">
    <property type="entry name" value="BglG_antiterminators"/>
</dbReference>
<dbReference type="SUPFAM" id="SSF55804">
    <property type="entry name" value="Phoshotransferase/anion transport protein"/>
    <property type="match status" value="1"/>
</dbReference>
<dbReference type="OrthoDB" id="3175596at2"/>
<dbReference type="PROSITE" id="PS51372">
    <property type="entry name" value="PRD_2"/>
    <property type="match status" value="2"/>
</dbReference>
<keyword evidence="4" id="KW-0804">Transcription</keyword>